<protein>
    <submittedName>
        <fullName evidence="1">Uncharacterized protein</fullName>
    </submittedName>
</protein>
<dbReference type="Proteomes" id="UP000324222">
    <property type="component" value="Unassembled WGS sequence"/>
</dbReference>
<name>A0A5B7D169_PORTR</name>
<reference evidence="1 2" key="1">
    <citation type="submission" date="2019-05" db="EMBL/GenBank/DDBJ databases">
        <title>Another draft genome of Portunus trituberculatus and its Hox gene families provides insights of decapod evolution.</title>
        <authorList>
            <person name="Jeong J.-H."/>
            <person name="Song I."/>
            <person name="Kim S."/>
            <person name="Choi T."/>
            <person name="Kim D."/>
            <person name="Ryu S."/>
            <person name="Kim W."/>
        </authorList>
    </citation>
    <scope>NUCLEOTIDE SEQUENCE [LARGE SCALE GENOMIC DNA]</scope>
    <source>
        <tissue evidence="1">Muscle</tissue>
    </source>
</reference>
<gene>
    <name evidence="1" type="ORF">E2C01_008580</name>
</gene>
<sequence>MAAGGTEKPSGGVVNSCCHGSLCSTSTTTLSLRNTEYWSPVVSAVVTKSAETGGGDSCRISNAG</sequence>
<proteinExistence type="predicted"/>
<evidence type="ECO:0000313" key="1">
    <source>
        <dbReference type="EMBL" id="MPC15777.1"/>
    </source>
</evidence>
<organism evidence="1 2">
    <name type="scientific">Portunus trituberculatus</name>
    <name type="common">Swimming crab</name>
    <name type="synonym">Neptunus trituberculatus</name>
    <dbReference type="NCBI Taxonomy" id="210409"/>
    <lineage>
        <taxon>Eukaryota</taxon>
        <taxon>Metazoa</taxon>
        <taxon>Ecdysozoa</taxon>
        <taxon>Arthropoda</taxon>
        <taxon>Crustacea</taxon>
        <taxon>Multicrustacea</taxon>
        <taxon>Malacostraca</taxon>
        <taxon>Eumalacostraca</taxon>
        <taxon>Eucarida</taxon>
        <taxon>Decapoda</taxon>
        <taxon>Pleocyemata</taxon>
        <taxon>Brachyura</taxon>
        <taxon>Eubrachyura</taxon>
        <taxon>Portunoidea</taxon>
        <taxon>Portunidae</taxon>
        <taxon>Portuninae</taxon>
        <taxon>Portunus</taxon>
    </lineage>
</organism>
<accession>A0A5B7D169</accession>
<evidence type="ECO:0000313" key="2">
    <source>
        <dbReference type="Proteomes" id="UP000324222"/>
    </source>
</evidence>
<keyword evidence="2" id="KW-1185">Reference proteome</keyword>
<dbReference type="EMBL" id="VSRR010000454">
    <property type="protein sequence ID" value="MPC15777.1"/>
    <property type="molecule type" value="Genomic_DNA"/>
</dbReference>
<comment type="caution">
    <text evidence="1">The sequence shown here is derived from an EMBL/GenBank/DDBJ whole genome shotgun (WGS) entry which is preliminary data.</text>
</comment>
<dbReference type="AlphaFoldDB" id="A0A5B7D169"/>